<dbReference type="InterPro" id="IPR050679">
    <property type="entry name" value="Bact_HTH_transcr_reg"/>
</dbReference>
<dbReference type="Gene3D" id="1.10.10.10">
    <property type="entry name" value="Winged helix-like DNA-binding domain superfamily/Winged helix DNA-binding domain"/>
    <property type="match status" value="2"/>
</dbReference>
<evidence type="ECO:0000256" key="2">
    <source>
        <dbReference type="ARBA" id="ARBA00023125"/>
    </source>
</evidence>
<keyword evidence="3" id="KW-0804">Transcription</keyword>
<keyword evidence="6" id="KW-1185">Reference proteome</keyword>
<sequence>MSARSRRRTHLYIQISDLIRKRISSGGIPSGQAVSSEAELCDEFGVARTTARRAIRILRDEGLVYVAQGEGTFVGPPGRARHRNGPVPMYREIANDLVRSIVLGDLRPRRPLPSETALVQRHGVARMTVRHAIRILREEGWVYTVPQRGSYVSTPEQWPGETGREAR</sequence>
<evidence type="ECO:0000313" key="5">
    <source>
        <dbReference type="EMBL" id="GIH82323.1"/>
    </source>
</evidence>
<evidence type="ECO:0000259" key="4">
    <source>
        <dbReference type="PROSITE" id="PS50949"/>
    </source>
</evidence>
<reference evidence="5" key="1">
    <citation type="submission" date="2021-01" db="EMBL/GenBank/DDBJ databases">
        <title>Whole genome shotgun sequence of Planobispora rosea NBRC 15558.</title>
        <authorList>
            <person name="Komaki H."/>
            <person name="Tamura T."/>
        </authorList>
    </citation>
    <scope>NUCLEOTIDE SEQUENCE</scope>
    <source>
        <strain evidence="5">NBRC 15558</strain>
    </source>
</reference>
<accession>A0A8J3WAW5</accession>
<dbReference type="SMART" id="SM00345">
    <property type="entry name" value="HTH_GNTR"/>
    <property type="match status" value="2"/>
</dbReference>
<keyword evidence="2" id="KW-0238">DNA-binding</keyword>
<comment type="caution">
    <text evidence="5">The sequence shown here is derived from an EMBL/GenBank/DDBJ whole genome shotgun (WGS) entry which is preliminary data.</text>
</comment>
<feature type="domain" description="HTH gntR-type" evidence="4">
    <location>
        <begin position="9"/>
        <end position="77"/>
    </location>
</feature>
<evidence type="ECO:0000256" key="1">
    <source>
        <dbReference type="ARBA" id="ARBA00023015"/>
    </source>
</evidence>
<organism evidence="5 6">
    <name type="scientific">Planobispora rosea</name>
    <dbReference type="NCBI Taxonomy" id="35762"/>
    <lineage>
        <taxon>Bacteria</taxon>
        <taxon>Bacillati</taxon>
        <taxon>Actinomycetota</taxon>
        <taxon>Actinomycetes</taxon>
        <taxon>Streptosporangiales</taxon>
        <taxon>Streptosporangiaceae</taxon>
        <taxon>Planobispora</taxon>
    </lineage>
</organism>
<dbReference type="EMBL" id="BOOI01000006">
    <property type="protein sequence ID" value="GIH82323.1"/>
    <property type="molecule type" value="Genomic_DNA"/>
</dbReference>
<keyword evidence="1" id="KW-0805">Transcription regulation</keyword>
<dbReference type="AlphaFoldDB" id="A0A8J3WAW5"/>
<dbReference type="Proteomes" id="UP000655044">
    <property type="component" value="Unassembled WGS sequence"/>
</dbReference>
<dbReference type="InterPro" id="IPR036388">
    <property type="entry name" value="WH-like_DNA-bd_sf"/>
</dbReference>
<evidence type="ECO:0000256" key="3">
    <source>
        <dbReference type="ARBA" id="ARBA00023163"/>
    </source>
</evidence>
<dbReference type="GO" id="GO:0003677">
    <property type="term" value="F:DNA binding"/>
    <property type="evidence" value="ECO:0007669"/>
    <property type="project" value="UniProtKB-KW"/>
</dbReference>
<protein>
    <recommendedName>
        <fullName evidence="4">HTH gntR-type domain-containing protein</fullName>
    </recommendedName>
</protein>
<dbReference type="CDD" id="cd07377">
    <property type="entry name" value="WHTH_GntR"/>
    <property type="match status" value="2"/>
</dbReference>
<gene>
    <name evidence="5" type="ORF">Pro02_07310</name>
</gene>
<dbReference type="SUPFAM" id="SSF46785">
    <property type="entry name" value="Winged helix' DNA-binding domain"/>
    <property type="match status" value="2"/>
</dbReference>
<dbReference type="PROSITE" id="PS50949">
    <property type="entry name" value="HTH_GNTR"/>
    <property type="match status" value="2"/>
</dbReference>
<dbReference type="GO" id="GO:0045892">
    <property type="term" value="P:negative regulation of DNA-templated transcription"/>
    <property type="evidence" value="ECO:0007669"/>
    <property type="project" value="TreeGrafter"/>
</dbReference>
<dbReference type="InterPro" id="IPR036390">
    <property type="entry name" value="WH_DNA-bd_sf"/>
</dbReference>
<evidence type="ECO:0000313" key="6">
    <source>
        <dbReference type="Proteomes" id="UP000655044"/>
    </source>
</evidence>
<dbReference type="GO" id="GO:0003700">
    <property type="term" value="F:DNA-binding transcription factor activity"/>
    <property type="evidence" value="ECO:0007669"/>
    <property type="project" value="InterPro"/>
</dbReference>
<dbReference type="RefSeq" id="WP_189241452.1">
    <property type="nucleotide sequence ID" value="NZ_BMQP01000001.1"/>
</dbReference>
<dbReference type="PANTHER" id="PTHR44846">
    <property type="entry name" value="MANNOSYL-D-GLYCERATE TRANSPORT/METABOLISM SYSTEM REPRESSOR MNGR-RELATED"/>
    <property type="match status" value="1"/>
</dbReference>
<feature type="domain" description="HTH gntR-type" evidence="4">
    <location>
        <begin position="87"/>
        <end position="155"/>
    </location>
</feature>
<dbReference type="Pfam" id="PF00392">
    <property type="entry name" value="GntR"/>
    <property type="match status" value="2"/>
</dbReference>
<dbReference type="InterPro" id="IPR000524">
    <property type="entry name" value="Tscrpt_reg_HTH_GntR"/>
</dbReference>
<proteinExistence type="predicted"/>
<dbReference type="PANTHER" id="PTHR44846:SF1">
    <property type="entry name" value="MANNOSYL-D-GLYCERATE TRANSPORT_METABOLISM SYSTEM REPRESSOR MNGR-RELATED"/>
    <property type="match status" value="1"/>
</dbReference>
<dbReference type="PRINTS" id="PR00035">
    <property type="entry name" value="HTHGNTR"/>
</dbReference>
<name>A0A8J3WAW5_PLARO</name>